<protein>
    <submittedName>
        <fullName evidence="2">Uncharacterized protein</fullName>
    </submittedName>
</protein>
<organism evidence="2 3">
    <name type="scientific">Hibiscus sabdariffa</name>
    <name type="common">roselle</name>
    <dbReference type="NCBI Taxonomy" id="183260"/>
    <lineage>
        <taxon>Eukaryota</taxon>
        <taxon>Viridiplantae</taxon>
        <taxon>Streptophyta</taxon>
        <taxon>Embryophyta</taxon>
        <taxon>Tracheophyta</taxon>
        <taxon>Spermatophyta</taxon>
        <taxon>Magnoliopsida</taxon>
        <taxon>eudicotyledons</taxon>
        <taxon>Gunneridae</taxon>
        <taxon>Pentapetalae</taxon>
        <taxon>rosids</taxon>
        <taxon>malvids</taxon>
        <taxon>Malvales</taxon>
        <taxon>Malvaceae</taxon>
        <taxon>Malvoideae</taxon>
        <taxon>Hibiscus</taxon>
    </lineage>
</organism>
<accession>A0ABR2FF39</accession>
<keyword evidence="3" id="KW-1185">Reference proteome</keyword>
<sequence length="96" mass="10028">MVGDSSTTQPKQPLSNLSNALDHVHNSRMGISEKELDALAEITDELGVDSSMFVGSYAAATIAITKGKAPLQSLLILWIDPGSSSKDAGSISLKQA</sequence>
<dbReference type="EMBL" id="JBBPBM010000006">
    <property type="protein sequence ID" value="KAK8579472.1"/>
    <property type="molecule type" value="Genomic_DNA"/>
</dbReference>
<proteinExistence type="predicted"/>
<evidence type="ECO:0000313" key="3">
    <source>
        <dbReference type="Proteomes" id="UP001472677"/>
    </source>
</evidence>
<feature type="region of interest" description="Disordered" evidence="1">
    <location>
        <begin position="1"/>
        <end position="20"/>
    </location>
</feature>
<comment type="caution">
    <text evidence="2">The sequence shown here is derived from an EMBL/GenBank/DDBJ whole genome shotgun (WGS) entry which is preliminary data.</text>
</comment>
<name>A0ABR2FF39_9ROSI</name>
<evidence type="ECO:0000313" key="2">
    <source>
        <dbReference type="EMBL" id="KAK8579472.1"/>
    </source>
</evidence>
<reference evidence="2 3" key="1">
    <citation type="journal article" date="2024" name="G3 (Bethesda)">
        <title>Genome assembly of Hibiscus sabdariffa L. provides insights into metabolisms of medicinal natural products.</title>
        <authorList>
            <person name="Kim T."/>
        </authorList>
    </citation>
    <scope>NUCLEOTIDE SEQUENCE [LARGE SCALE GENOMIC DNA]</scope>
    <source>
        <strain evidence="2">TK-2024</strain>
        <tissue evidence="2">Old leaves</tissue>
    </source>
</reference>
<dbReference type="Proteomes" id="UP001472677">
    <property type="component" value="Unassembled WGS sequence"/>
</dbReference>
<evidence type="ECO:0000256" key="1">
    <source>
        <dbReference type="SAM" id="MobiDB-lite"/>
    </source>
</evidence>
<gene>
    <name evidence="2" type="ORF">V6N12_069797</name>
</gene>
<feature type="compositionally biased region" description="Polar residues" evidence="1">
    <location>
        <begin position="1"/>
        <end position="19"/>
    </location>
</feature>